<comment type="caution">
    <text evidence="6">The sequence shown here is derived from an EMBL/GenBank/DDBJ whole genome shotgun (WGS) entry which is preliminary data.</text>
</comment>
<keyword evidence="3 4" id="KW-0808">Transferase</keyword>
<evidence type="ECO:0000256" key="4">
    <source>
        <dbReference type="RuleBase" id="RU003718"/>
    </source>
</evidence>
<dbReference type="Pfam" id="PF00201">
    <property type="entry name" value="UDPGT"/>
    <property type="match status" value="1"/>
</dbReference>
<dbReference type="EMBL" id="JAODUP010000275">
    <property type="protein sequence ID" value="KAK2154139.1"/>
    <property type="molecule type" value="Genomic_DNA"/>
</dbReference>
<evidence type="ECO:0000256" key="3">
    <source>
        <dbReference type="ARBA" id="ARBA00022679"/>
    </source>
</evidence>
<dbReference type="GO" id="GO:0016020">
    <property type="term" value="C:membrane"/>
    <property type="evidence" value="ECO:0007669"/>
    <property type="project" value="UniProtKB-SubCell"/>
</dbReference>
<name>A0AAD9JJE5_9ANNE</name>
<sequence>MADLLIVLLCLLLGQRAMAARVIIIPQNVKSHVMFHARIASLLAGQGHVVDILVPTNIPDVLEENGVRVIWHKTATDVPFVNTAEVSEMFVDYAMATSFYEQVSKNAAIMTKIAARWDQECSALLADVDITSQMVPGRYDIAIIDTATMKCHVSFIYRMDIPIILLGVLTFEWMFRVPTLPSFVPLQLSRSTDRMSFLERLENTILHVFGHVGFLSLTPRTVPSTEPPIAVSDIFHRSALYFVLDDLSIAYPRPTMPNLVYVGDAIPKPGEPLDPEVASFVAGARHGVVIFSFGSYFSHMPRSMAEKFCSAFKRIPQSVIWKQKNGTLCDADPGKVLLLDWLPQNDLLSHDNVKLFISHCGINSILESVYHSVPIIGFPICLDQPFNARRLEDKGLAYRMRINDFSVDELVSNIGKILVDGAISKNLQRASAIIRHKPDSPERRLSYWVDHVVTYGHSHLRSKAFDLNIFQFYCLDVLLVILGILLVICVLVYSCLRKICTYIKCCYGSKKVKTL</sequence>
<keyword evidence="5" id="KW-0812">Transmembrane</keyword>
<comment type="catalytic activity">
    <reaction evidence="5">
        <text>glucuronate acceptor + UDP-alpha-D-glucuronate = acceptor beta-D-glucuronoside + UDP + H(+)</text>
        <dbReference type="Rhea" id="RHEA:21032"/>
        <dbReference type="ChEBI" id="CHEBI:15378"/>
        <dbReference type="ChEBI" id="CHEBI:58052"/>
        <dbReference type="ChEBI" id="CHEBI:58223"/>
        <dbReference type="ChEBI" id="CHEBI:132367"/>
        <dbReference type="ChEBI" id="CHEBI:132368"/>
        <dbReference type="EC" id="2.4.1.17"/>
    </reaction>
</comment>
<dbReference type="CDD" id="cd03784">
    <property type="entry name" value="GT1_Gtf-like"/>
    <property type="match status" value="1"/>
</dbReference>
<dbReference type="Gene3D" id="3.40.50.2000">
    <property type="entry name" value="Glycogen Phosphorylase B"/>
    <property type="match status" value="1"/>
</dbReference>
<feature type="transmembrane region" description="Helical" evidence="5">
    <location>
        <begin position="470"/>
        <end position="494"/>
    </location>
</feature>
<evidence type="ECO:0000256" key="1">
    <source>
        <dbReference type="ARBA" id="ARBA00009995"/>
    </source>
</evidence>
<keyword evidence="5" id="KW-0732">Signal</keyword>
<keyword evidence="5" id="KW-0472">Membrane</keyword>
<dbReference type="GO" id="GO:0015020">
    <property type="term" value="F:glucuronosyltransferase activity"/>
    <property type="evidence" value="ECO:0007669"/>
    <property type="project" value="UniProtKB-EC"/>
</dbReference>
<dbReference type="AlphaFoldDB" id="A0AAD9JJE5"/>
<gene>
    <name evidence="6" type="ORF">LSH36_275g01042</name>
</gene>
<evidence type="ECO:0000256" key="5">
    <source>
        <dbReference type="RuleBase" id="RU362059"/>
    </source>
</evidence>
<dbReference type="PANTHER" id="PTHR48043">
    <property type="entry name" value="EG:EG0003.4 PROTEIN-RELATED"/>
    <property type="match status" value="1"/>
</dbReference>
<dbReference type="EC" id="2.4.1.17" evidence="5"/>
<reference evidence="6" key="1">
    <citation type="journal article" date="2023" name="Mol. Biol. Evol.">
        <title>Third-Generation Sequencing Reveals the Adaptive Role of the Epigenome in Three Deep-Sea Polychaetes.</title>
        <authorList>
            <person name="Perez M."/>
            <person name="Aroh O."/>
            <person name="Sun Y."/>
            <person name="Lan Y."/>
            <person name="Juniper S.K."/>
            <person name="Young C.R."/>
            <person name="Angers B."/>
            <person name="Qian P.Y."/>
        </authorList>
    </citation>
    <scope>NUCLEOTIDE SEQUENCE</scope>
    <source>
        <strain evidence="6">P08H-3</strain>
    </source>
</reference>
<comment type="similarity">
    <text evidence="1 4">Belongs to the UDP-glycosyltransferase family.</text>
</comment>
<protein>
    <recommendedName>
        <fullName evidence="5">UDP-glucuronosyltransferase</fullName>
        <ecNumber evidence="5">2.4.1.17</ecNumber>
    </recommendedName>
</protein>
<dbReference type="Proteomes" id="UP001208570">
    <property type="component" value="Unassembled WGS sequence"/>
</dbReference>
<feature type="signal peptide" evidence="5">
    <location>
        <begin position="1"/>
        <end position="19"/>
    </location>
</feature>
<dbReference type="InterPro" id="IPR002213">
    <property type="entry name" value="UDP_glucos_trans"/>
</dbReference>
<dbReference type="SUPFAM" id="SSF53756">
    <property type="entry name" value="UDP-Glycosyltransferase/glycogen phosphorylase"/>
    <property type="match status" value="1"/>
</dbReference>
<accession>A0AAD9JJE5</accession>
<dbReference type="FunFam" id="3.40.50.2000:FF:000021">
    <property type="entry name" value="UDP-glucuronosyltransferase"/>
    <property type="match status" value="1"/>
</dbReference>
<evidence type="ECO:0000256" key="2">
    <source>
        <dbReference type="ARBA" id="ARBA00022676"/>
    </source>
</evidence>
<dbReference type="PANTHER" id="PTHR48043:SF145">
    <property type="entry name" value="FI06409P-RELATED"/>
    <property type="match status" value="1"/>
</dbReference>
<keyword evidence="7" id="KW-1185">Reference proteome</keyword>
<feature type="chain" id="PRO_5041783638" description="UDP-glucuronosyltransferase" evidence="5">
    <location>
        <begin position="20"/>
        <end position="515"/>
    </location>
</feature>
<evidence type="ECO:0000313" key="7">
    <source>
        <dbReference type="Proteomes" id="UP001208570"/>
    </source>
</evidence>
<proteinExistence type="inferred from homology"/>
<keyword evidence="2 4" id="KW-0328">Glycosyltransferase</keyword>
<dbReference type="InterPro" id="IPR050271">
    <property type="entry name" value="UDP-glycosyltransferase"/>
</dbReference>
<evidence type="ECO:0000313" key="6">
    <source>
        <dbReference type="EMBL" id="KAK2154139.1"/>
    </source>
</evidence>
<dbReference type="InterPro" id="IPR035595">
    <property type="entry name" value="UDP_glycos_trans_CS"/>
</dbReference>
<dbReference type="PROSITE" id="PS00375">
    <property type="entry name" value="UDPGT"/>
    <property type="match status" value="1"/>
</dbReference>
<comment type="subcellular location">
    <subcellularLocation>
        <location evidence="5">Membrane</location>
        <topology evidence="5">Single-pass membrane protein</topology>
    </subcellularLocation>
</comment>
<keyword evidence="5" id="KW-1133">Transmembrane helix</keyword>
<organism evidence="6 7">
    <name type="scientific">Paralvinella palmiformis</name>
    <dbReference type="NCBI Taxonomy" id="53620"/>
    <lineage>
        <taxon>Eukaryota</taxon>
        <taxon>Metazoa</taxon>
        <taxon>Spiralia</taxon>
        <taxon>Lophotrochozoa</taxon>
        <taxon>Annelida</taxon>
        <taxon>Polychaeta</taxon>
        <taxon>Sedentaria</taxon>
        <taxon>Canalipalpata</taxon>
        <taxon>Terebellida</taxon>
        <taxon>Terebelliformia</taxon>
        <taxon>Alvinellidae</taxon>
        <taxon>Paralvinella</taxon>
    </lineage>
</organism>